<evidence type="ECO:0000313" key="3">
    <source>
        <dbReference type="Proteomes" id="UP000222163"/>
    </source>
</evidence>
<keyword evidence="1" id="KW-0472">Membrane</keyword>
<keyword evidence="1" id="KW-1133">Transmembrane helix</keyword>
<proteinExistence type="predicted"/>
<feature type="transmembrane region" description="Helical" evidence="1">
    <location>
        <begin position="194"/>
        <end position="211"/>
    </location>
</feature>
<evidence type="ECO:0000313" key="2">
    <source>
        <dbReference type="EMBL" id="PHN97433.1"/>
    </source>
</evidence>
<dbReference type="EMBL" id="PDUU01000008">
    <property type="protein sequence ID" value="PHN97433.1"/>
    <property type="molecule type" value="Genomic_DNA"/>
</dbReference>
<name>A0A2G1BTQ8_9FLAO</name>
<accession>A0A2G1BTQ8</accession>
<sequence length="327" mass="38784">MIYYKEKINELLLNTSITSDEIYDLEFYQNKEEVLKAFKFYNETLINNYYYGIDPSYLFFENNLSINAKATKDVDGKYIISINIGTIHFLIEKIKKTNIFDNVVVVKLLQPYFDLPISVLMYQMGLHFTFYHELAHLIQKSEYLNNSMVEENSDVFDLKKHVLEMDADSFSGVMMSTHVLQYSEKMLPRANKEIYQGLFIIFLIPIILYLLSFKGNDKEFYLFENSHPHPSIRLISIIMTIIDYAKITLEKKEISFKNDEVFEILILSMSICEESQELLFDDKRVSKLKAIYINNKIEIIRYIKRIEEEKENYINDLAISKRNQHIF</sequence>
<protein>
    <submittedName>
        <fullName evidence="2">Uncharacterized protein</fullName>
    </submittedName>
</protein>
<dbReference type="AlphaFoldDB" id="A0A2G1BTQ8"/>
<keyword evidence="1" id="KW-0812">Transmembrane</keyword>
<reference evidence="2 3" key="1">
    <citation type="journal article" date="2016" name="Nat. Commun.">
        <title>Microbial interactions lead to rapid micro-scale successions on model marine particles.</title>
        <authorList>
            <person name="Datta M.S."/>
            <person name="Sliwerska E."/>
            <person name="Gore J."/>
            <person name="Polz M.F."/>
            <person name="Cordero O.X."/>
        </authorList>
    </citation>
    <scope>NUCLEOTIDE SEQUENCE [LARGE SCALE GENOMIC DNA]</scope>
    <source>
        <strain evidence="2 3">4G03</strain>
    </source>
</reference>
<organism evidence="2 3">
    <name type="scientific">Tenacibaculum discolor</name>
    <dbReference type="NCBI Taxonomy" id="361581"/>
    <lineage>
        <taxon>Bacteria</taxon>
        <taxon>Pseudomonadati</taxon>
        <taxon>Bacteroidota</taxon>
        <taxon>Flavobacteriia</taxon>
        <taxon>Flavobacteriales</taxon>
        <taxon>Flavobacteriaceae</taxon>
        <taxon>Tenacibaculum</taxon>
    </lineage>
</organism>
<gene>
    <name evidence="2" type="ORF">CSC81_10170</name>
</gene>
<evidence type="ECO:0000256" key="1">
    <source>
        <dbReference type="SAM" id="Phobius"/>
    </source>
</evidence>
<dbReference type="RefSeq" id="WP_099276970.1">
    <property type="nucleotide sequence ID" value="NZ_JAUYVU010000006.1"/>
</dbReference>
<comment type="caution">
    <text evidence="2">The sequence shown here is derived from an EMBL/GenBank/DDBJ whole genome shotgun (WGS) entry which is preliminary data.</text>
</comment>
<dbReference type="Proteomes" id="UP000222163">
    <property type="component" value="Unassembled WGS sequence"/>
</dbReference>